<dbReference type="EMBL" id="JAMYJR010000069">
    <property type="protein sequence ID" value="MCO8277932.1"/>
    <property type="molecule type" value="Genomic_DNA"/>
</dbReference>
<keyword evidence="3" id="KW-1185">Reference proteome</keyword>
<evidence type="ECO:0000313" key="2">
    <source>
        <dbReference type="EMBL" id="MCO8277932.1"/>
    </source>
</evidence>
<evidence type="ECO:0000313" key="3">
    <source>
        <dbReference type="Proteomes" id="UP001523369"/>
    </source>
</evidence>
<name>A0ABT1E486_9ACTN</name>
<organism evidence="2 3">
    <name type="scientific">Paractinoplanes aksuensis</name>
    <dbReference type="NCBI Taxonomy" id="2939490"/>
    <lineage>
        <taxon>Bacteria</taxon>
        <taxon>Bacillati</taxon>
        <taxon>Actinomycetota</taxon>
        <taxon>Actinomycetes</taxon>
        <taxon>Micromonosporales</taxon>
        <taxon>Micromonosporaceae</taxon>
        <taxon>Paractinoplanes</taxon>
    </lineage>
</organism>
<dbReference type="Proteomes" id="UP001523369">
    <property type="component" value="Unassembled WGS sequence"/>
</dbReference>
<dbReference type="RefSeq" id="WP_253243933.1">
    <property type="nucleotide sequence ID" value="NZ_JAMYJR010000069.1"/>
</dbReference>
<dbReference type="Pfam" id="PF22685">
    <property type="entry name" value="Gal80p_C-like"/>
    <property type="match status" value="1"/>
</dbReference>
<sequence length="181" mass="18978">MQGWPDPSVRRAAQVIAEGGIGRPLKRPDGGHLVGFGPVTASSYEYFEMPASGANLLTITSAHTLDIVEALLGDITEVDARAETLWPYPALADTGGKATREVPDHVDVLARTTSGAVVAADVLGGIAPEDATFRFGLRGTDGWLTLTDGSLFGVQGGNLTLTSSAQDRRASGAWNRTAWES</sequence>
<feature type="domain" description="Gal80p-like C-terminal" evidence="1">
    <location>
        <begin position="7"/>
        <end position="147"/>
    </location>
</feature>
<proteinExistence type="predicted"/>
<gene>
    <name evidence="2" type="ORF">M1L60_45910</name>
</gene>
<reference evidence="2 3" key="1">
    <citation type="submission" date="2022-06" db="EMBL/GenBank/DDBJ databases">
        <title>New Species of the Genus Actinoplanes, ActinopZanes ferrugineus.</title>
        <authorList>
            <person name="Ding P."/>
        </authorList>
    </citation>
    <scope>NUCLEOTIDE SEQUENCE [LARGE SCALE GENOMIC DNA]</scope>
    <source>
        <strain evidence="2 3">TRM88003</strain>
    </source>
</reference>
<accession>A0ABT1E486</accession>
<dbReference type="SUPFAM" id="SSF55347">
    <property type="entry name" value="Glyceraldehyde-3-phosphate dehydrogenase-like, C-terminal domain"/>
    <property type="match status" value="1"/>
</dbReference>
<dbReference type="Gene3D" id="3.30.360.10">
    <property type="entry name" value="Dihydrodipicolinate Reductase, domain 2"/>
    <property type="match status" value="1"/>
</dbReference>
<comment type="caution">
    <text evidence="2">The sequence shown here is derived from an EMBL/GenBank/DDBJ whole genome shotgun (WGS) entry which is preliminary data.</text>
</comment>
<dbReference type="InterPro" id="IPR055080">
    <property type="entry name" value="Gal80p-like_C"/>
</dbReference>
<evidence type="ECO:0000259" key="1">
    <source>
        <dbReference type="Pfam" id="PF22685"/>
    </source>
</evidence>
<protein>
    <recommendedName>
        <fullName evidence="1">Gal80p-like C-terminal domain-containing protein</fullName>
    </recommendedName>
</protein>